<proteinExistence type="predicted"/>
<protein>
    <recommendedName>
        <fullName evidence="1">PatA-like N-terminal domain-containing protein</fullName>
    </recommendedName>
</protein>
<dbReference type="KEGG" id="cyn:Cyan7425_5251"/>
<dbReference type="eggNOG" id="COG0457">
    <property type="taxonomic scope" value="Bacteria"/>
</dbReference>
<dbReference type="OrthoDB" id="424057at2"/>
<name>B8HR35_CYAP4</name>
<sequence length="291" mass="32223">MTIAKLSSSLEDFSLAELFRMLEQGKKNGCLTLFGLPVKTAEMKSCYHIWFRQGRIVAAADQLHGQGLMTQMIARGWLDKPSVDRLYSYAAPETPLGLALKTQGALQADQLNLLFKVQLQRVWLLFELQTGRFSMDSKAPLPSLEMTGLSISAMEAALVGLRNLKNWEALKHALPDAYSGIRSTFKGQPTLHLNPLEWQLWEFANGTVSLEGIAQEILQPFAKVQQAAYRLMMAGLVEEVPVMNQAELAPSLTQNISITELLPPTSVQAEVKVPVSQNLLQNLVGFLRGKS</sequence>
<evidence type="ECO:0000313" key="2">
    <source>
        <dbReference type="EMBL" id="ACL47543.1"/>
    </source>
</evidence>
<reference evidence="2" key="1">
    <citation type="submission" date="2009-01" db="EMBL/GenBank/DDBJ databases">
        <title>Complete sequence of chromosome Cyanothece sp. PCC 7425.</title>
        <authorList>
            <consortium name="US DOE Joint Genome Institute"/>
            <person name="Lucas S."/>
            <person name="Copeland A."/>
            <person name="Lapidus A."/>
            <person name="Glavina del Rio T."/>
            <person name="Dalin E."/>
            <person name="Tice H."/>
            <person name="Bruce D."/>
            <person name="Goodwin L."/>
            <person name="Pitluck S."/>
            <person name="Sims D."/>
            <person name="Meineke L."/>
            <person name="Brettin T."/>
            <person name="Detter J.C."/>
            <person name="Han C."/>
            <person name="Larimer F."/>
            <person name="Land M."/>
            <person name="Hauser L."/>
            <person name="Kyrpides N."/>
            <person name="Ovchinnikova G."/>
            <person name="Liberton M."/>
            <person name="Stoeckel J."/>
            <person name="Banerjee A."/>
            <person name="Singh A."/>
            <person name="Page L."/>
            <person name="Sato H."/>
            <person name="Zhao L."/>
            <person name="Sherman L."/>
            <person name="Pakrasi H."/>
            <person name="Richardson P."/>
        </authorList>
    </citation>
    <scope>NUCLEOTIDE SEQUENCE</scope>
    <source>
        <strain evidence="2">PCC 7425</strain>
    </source>
</reference>
<dbReference type="HOGENOM" id="CLU_081867_0_0_3"/>
<dbReference type="EMBL" id="CP001344">
    <property type="protein sequence ID" value="ACL47543.1"/>
    <property type="molecule type" value="Genomic_DNA"/>
</dbReference>
<accession>B8HR35</accession>
<organism evidence="2">
    <name type="scientific">Cyanothece sp. (strain PCC 7425 / ATCC 29141)</name>
    <dbReference type="NCBI Taxonomy" id="395961"/>
    <lineage>
        <taxon>Bacteria</taxon>
        <taxon>Bacillati</taxon>
        <taxon>Cyanobacteriota</taxon>
        <taxon>Cyanophyceae</taxon>
        <taxon>Gomontiellales</taxon>
        <taxon>Cyanothecaceae</taxon>
        <taxon>Cyanothece</taxon>
    </lineage>
</organism>
<gene>
    <name evidence="2" type="ordered locus">Cyan7425_5251</name>
</gene>
<feature type="domain" description="PatA-like N-terminal" evidence="1">
    <location>
        <begin position="9"/>
        <end position="168"/>
    </location>
</feature>
<dbReference type="Pfam" id="PF14332">
    <property type="entry name" value="DUF4388"/>
    <property type="match status" value="1"/>
</dbReference>
<dbReference type="AlphaFoldDB" id="B8HR35"/>
<dbReference type="STRING" id="395961.Cyan7425_5251"/>
<dbReference type="InterPro" id="IPR025497">
    <property type="entry name" value="PatA-like_N"/>
</dbReference>
<evidence type="ECO:0000259" key="1">
    <source>
        <dbReference type="Pfam" id="PF14332"/>
    </source>
</evidence>